<proteinExistence type="predicted"/>
<dbReference type="AlphaFoldDB" id="A0AAU6SJW8"/>
<dbReference type="Pfam" id="PF02698">
    <property type="entry name" value="DUF218"/>
    <property type="match status" value="1"/>
</dbReference>
<dbReference type="InterPro" id="IPR014729">
    <property type="entry name" value="Rossmann-like_a/b/a_fold"/>
</dbReference>
<dbReference type="InterPro" id="IPR003848">
    <property type="entry name" value="DUF218"/>
</dbReference>
<feature type="domain" description="DUF218" evidence="1">
    <location>
        <begin position="26"/>
        <end position="143"/>
    </location>
</feature>
<organism evidence="2">
    <name type="scientific">bacterium 19PA01SH03</name>
    <dbReference type="NCBI Taxonomy" id="2920705"/>
    <lineage>
        <taxon>Bacteria</taxon>
    </lineage>
</organism>
<gene>
    <name evidence="2" type="ORF">MRN70_07890</name>
</gene>
<reference evidence="2" key="1">
    <citation type="submission" date="2022-03" db="EMBL/GenBank/DDBJ databases">
        <title>Sea Food Isolates.</title>
        <authorList>
            <person name="Li c."/>
        </authorList>
    </citation>
    <scope>NUCLEOTIDE SEQUENCE</scope>
    <source>
        <strain evidence="2">19PA01SH03</strain>
    </source>
</reference>
<dbReference type="InterPro" id="IPR051599">
    <property type="entry name" value="Cell_Envelope_Assoc"/>
</dbReference>
<dbReference type="Gene3D" id="3.40.50.620">
    <property type="entry name" value="HUPs"/>
    <property type="match status" value="1"/>
</dbReference>
<protein>
    <submittedName>
        <fullName evidence="2">YdcF family protein</fullName>
    </submittedName>
</protein>
<dbReference type="PANTHER" id="PTHR30336">
    <property type="entry name" value="INNER MEMBRANE PROTEIN, PROBABLE PERMEASE"/>
    <property type="match status" value="1"/>
</dbReference>
<evidence type="ECO:0000259" key="1">
    <source>
        <dbReference type="Pfam" id="PF02698"/>
    </source>
</evidence>
<dbReference type="GO" id="GO:0005886">
    <property type="term" value="C:plasma membrane"/>
    <property type="evidence" value="ECO:0007669"/>
    <property type="project" value="TreeGrafter"/>
</dbReference>
<name>A0AAU6SJW8_UNCXX</name>
<dbReference type="PANTHER" id="PTHR30336:SF20">
    <property type="entry name" value="DUF218 DOMAIN-CONTAINING PROTEIN"/>
    <property type="match status" value="1"/>
</dbReference>
<evidence type="ECO:0000313" key="2">
    <source>
        <dbReference type="EMBL" id="XAG20260.1"/>
    </source>
</evidence>
<dbReference type="CDD" id="cd06259">
    <property type="entry name" value="YdcF-like"/>
    <property type="match status" value="1"/>
</dbReference>
<dbReference type="EMBL" id="CP095338">
    <property type="protein sequence ID" value="XAG20260.1"/>
    <property type="molecule type" value="Genomic_DNA"/>
</dbReference>
<accession>A0AAU6SJW8</accession>
<sequence length="209" mass="23673">MSKRLYQHLETLWQFMQMGHELKPADVIVVPGSNDIRVAEVAADLYQRGLAPWVLFSGDKGRFTEDLFEYSEAETFAMVAKECGLPSSAILLETRATHSGENVCLSHQLLSEKGIQAQRLLIVHKPYMERRAFATFTKQWPATLTSLQVTSSGGDFFDYLTESLTLDVVLHALLDDFQRLLDYPAQGFQVPQSIPDEVQQAYQALKRLF</sequence>